<reference evidence="3" key="1">
    <citation type="journal article" date="2019" name="Int. J. Syst. Evol. Microbiol.">
        <title>The Global Catalogue of Microorganisms (GCM) 10K type strain sequencing project: providing services to taxonomists for standard genome sequencing and annotation.</title>
        <authorList>
            <consortium name="The Broad Institute Genomics Platform"/>
            <consortium name="The Broad Institute Genome Sequencing Center for Infectious Disease"/>
            <person name="Wu L."/>
            <person name="Ma J."/>
        </authorList>
    </citation>
    <scope>NUCLEOTIDE SEQUENCE [LARGE SCALE GENOMIC DNA]</scope>
    <source>
        <strain evidence="3">KACC 11299</strain>
    </source>
</reference>
<keyword evidence="1" id="KW-0472">Membrane</keyword>
<keyword evidence="1" id="KW-0812">Transmembrane</keyword>
<gene>
    <name evidence="2" type="ORF">ACFPTP_03990</name>
</gene>
<comment type="caution">
    <text evidence="2">The sequence shown here is derived from an EMBL/GenBank/DDBJ whole genome shotgun (WGS) entry which is preliminary data.</text>
</comment>
<keyword evidence="3" id="KW-1185">Reference proteome</keyword>
<dbReference type="RefSeq" id="WP_381442391.1">
    <property type="nucleotide sequence ID" value="NZ_JBHSNP010000009.1"/>
</dbReference>
<sequence>MLKYKKMFALSVILAAATAFILPGTEFGFGWPFAWIEYNGSYSITLVSELFQPNNFRYISFHLWNLVFGALVIYAVLLLMYKGLITLNKDAEIGEK</sequence>
<keyword evidence="1" id="KW-1133">Transmembrane helix</keyword>
<dbReference type="EMBL" id="JBHSNP010000009">
    <property type="protein sequence ID" value="MFC5602372.1"/>
    <property type="molecule type" value="Genomic_DNA"/>
</dbReference>
<organism evidence="2 3">
    <name type="scientific">Sporosarcina koreensis</name>
    <dbReference type="NCBI Taxonomy" id="334735"/>
    <lineage>
        <taxon>Bacteria</taxon>
        <taxon>Bacillati</taxon>
        <taxon>Bacillota</taxon>
        <taxon>Bacilli</taxon>
        <taxon>Bacillales</taxon>
        <taxon>Caryophanaceae</taxon>
        <taxon>Sporosarcina</taxon>
    </lineage>
</organism>
<accession>A0ABW0TUH4</accession>
<proteinExistence type="predicted"/>
<evidence type="ECO:0000256" key="1">
    <source>
        <dbReference type="SAM" id="Phobius"/>
    </source>
</evidence>
<protein>
    <recommendedName>
        <fullName evidence="4">YfzA-like protein</fullName>
    </recommendedName>
</protein>
<evidence type="ECO:0008006" key="4">
    <source>
        <dbReference type="Google" id="ProtNLM"/>
    </source>
</evidence>
<evidence type="ECO:0000313" key="3">
    <source>
        <dbReference type="Proteomes" id="UP001596071"/>
    </source>
</evidence>
<evidence type="ECO:0000313" key="2">
    <source>
        <dbReference type="EMBL" id="MFC5602372.1"/>
    </source>
</evidence>
<dbReference type="Proteomes" id="UP001596071">
    <property type="component" value="Unassembled WGS sequence"/>
</dbReference>
<feature type="transmembrane region" description="Helical" evidence="1">
    <location>
        <begin position="61"/>
        <end position="81"/>
    </location>
</feature>
<name>A0ABW0TUH4_9BACL</name>